<feature type="region of interest" description="Disordered" evidence="1">
    <location>
        <begin position="1"/>
        <end position="23"/>
    </location>
</feature>
<organism evidence="2">
    <name type="scientific">Amphimedon queenslandica</name>
    <name type="common">Sponge</name>
    <dbReference type="NCBI Taxonomy" id="400682"/>
    <lineage>
        <taxon>Eukaryota</taxon>
        <taxon>Metazoa</taxon>
        <taxon>Porifera</taxon>
        <taxon>Demospongiae</taxon>
        <taxon>Heteroscleromorpha</taxon>
        <taxon>Haplosclerida</taxon>
        <taxon>Niphatidae</taxon>
        <taxon>Amphimedon</taxon>
    </lineage>
</organism>
<reference evidence="2" key="1">
    <citation type="submission" date="2017-05" db="UniProtKB">
        <authorList>
            <consortium name="EnsemblMetazoa"/>
        </authorList>
    </citation>
    <scope>IDENTIFICATION</scope>
</reference>
<accession>A0A1X7VW97</accession>
<name>A0A1X7VW97_AMPQE</name>
<protein>
    <submittedName>
        <fullName evidence="2">Uncharacterized protein</fullName>
    </submittedName>
</protein>
<sequence>MEDKSSCDDEGNSELGGELGELEISGFSADMTGELQEDMDMEVSGLEFEEPEDMETVVRDLEEPVEVPVELEREVDSRDERKVKDILQAGSGCSDSCWKNFQPAYL</sequence>
<proteinExistence type="predicted"/>
<dbReference type="EnsemblMetazoa" id="Aqu2.1.44393_001">
    <property type="protein sequence ID" value="Aqu2.1.44393_001"/>
    <property type="gene ID" value="Aqu2.1.44393"/>
</dbReference>
<evidence type="ECO:0000313" key="2">
    <source>
        <dbReference type="EnsemblMetazoa" id="Aqu2.1.44393_001"/>
    </source>
</evidence>
<evidence type="ECO:0000256" key="1">
    <source>
        <dbReference type="SAM" id="MobiDB-lite"/>
    </source>
</evidence>
<dbReference type="AlphaFoldDB" id="A0A1X7VW97"/>
<dbReference type="InParanoid" id="A0A1X7VW97"/>